<gene>
    <name evidence="2" type="ORF">LCGC14_1337400</name>
</gene>
<name>A0A0F9MVJ9_9ZZZZ</name>
<protein>
    <submittedName>
        <fullName evidence="2">Uncharacterized protein</fullName>
    </submittedName>
</protein>
<sequence length="152" mass="16390">MPAGWSYSGDPSKSDEDAVHFIIGDTDPKCPLVTDAEITWALSINGDNIYLAGLDVIDSAIVKFGRSPTFKVGDVSKNSSDIVKNLQIARGNIRRRASADAQPFFGGLSKSGKRTLEEDADAVQPSFRVGQDENPGTTDPIFREKTGLTSRD</sequence>
<evidence type="ECO:0000313" key="2">
    <source>
        <dbReference type="EMBL" id="KKM80685.1"/>
    </source>
</evidence>
<comment type="caution">
    <text evidence="2">The sequence shown here is derived from an EMBL/GenBank/DDBJ whole genome shotgun (WGS) entry which is preliminary data.</text>
</comment>
<evidence type="ECO:0000256" key="1">
    <source>
        <dbReference type="SAM" id="MobiDB-lite"/>
    </source>
</evidence>
<proteinExistence type="predicted"/>
<dbReference type="AlphaFoldDB" id="A0A0F9MVJ9"/>
<reference evidence="2" key="1">
    <citation type="journal article" date="2015" name="Nature">
        <title>Complex archaea that bridge the gap between prokaryotes and eukaryotes.</title>
        <authorList>
            <person name="Spang A."/>
            <person name="Saw J.H."/>
            <person name="Jorgensen S.L."/>
            <person name="Zaremba-Niedzwiedzka K."/>
            <person name="Martijn J."/>
            <person name="Lind A.E."/>
            <person name="van Eijk R."/>
            <person name="Schleper C."/>
            <person name="Guy L."/>
            <person name="Ettema T.J."/>
        </authorList>
    </citation>
    <scope>NUCLEOTIDE SEQUENCE</scope>
</reference>
<dbReference type="EMBL" id="LAZR01008142">
    <property type="protein sequence ID" value="KKM80685.1"/>
    <property type="molecule type" value="Genomic_DNA"/>
</dbReference>
<accession>A0A0F9MVJ9</accession>
<feature type="region of interest" description="Disordered" evidence="1">
    <location>
        <begin position="107"/>
        <end position="152"/>
    </location>
</feature>
<feature type="compositionally biased region" description="Basic and acidic residues" evidence="1">
    <location>
        <begin position="141"/>
        <end position="152"/>
    </location>
</feature>
<organism evidence="2">
    <name type="scientific">marine sediment metagenome</name>
    <dbReference type="NCBI Taxonomy" id="412755"/>
    <lineage>
        <taxon>unclassified sequences</taxon>
        <taxon>metagenomes</taxon>
        <taxon>ecological metagenomes</taxon>
    </lineage>
</organism>